<reference evidence="2" key="1">
    <citation type="submission" date="2018-11" db="EMBL/GenBank/DDBJ databases">
        <authorList>
            <consortium name="Pathogen Informatics"/>
        </authorList>
    </citation>
    <scope>NUCLEOTIDE SEQUENCE</scope>
</reference>
<gene>
    <name evidence="2" type="ORF">PXEA_LOCUS28660</name>
</gene>
<evidence type="ECO:0008006" key="4">
    <source>
        <dbReference type="Google" id="ProtNLM"/>
    </source>
</evidence>
<sequence>MCNKMLDSTTVAEHDKEVYCKQCHGRKFGIKGYGFGGGSGALNMDKGEKFGGRDGGESRLLILHWKSPTQCYHKFYLEQVARPTSYYRICSLIMTFDKVYLK</sequence>
<evidence type="ECO:0000313" key="2">
    <source>
        <dbReference type="EMBL" id="VEL35220.1"/>
    </source>
</evidence>
<protein>
    <recommendedName>
        <fullName evidence="4">LIM zinc-binding domain-containing protein</fullName>
    </recommendedName>
</protein>
<dbReference type="EMBL" id="CAAALY010249327">
    <property type="protein sequence ID" value="VEL35220.1"/>
    <property type="molecule type" value="Genomic_DNA"/>
</dbReference>
<accession>A0A448XFE3</accession>
<dbReference type="PANTHER" id="PTHR24215">
    <property type="entry name" value="RHO-GTPASE-ACTIVATING PROTEIN LRG1"/>
    <property type="match status" value="1"/>
</dbReference>
<dbReference type="SUPFAM" id="SSF57716">
    <property type="entry name" value="Glucocorticoid receptor-like (DNA-binding domain)"/>
    <property type="match status" value="1"/>
</dbReference>
<keyword evidence="3" id="KW-1185">Reference proteome</keyword>
<dbReference type="GO" id="GO:0008307">
    <property type="term" value="F:structural constituent of muscle"/>
    <property type="evidence" value="ECO:0007669"/>
    <property type="project" value="TreeGrafter"/>
</dbReference>
<proteinExistence type="predicted"/>
<dbReference type="GO" id="GO:0030018">
    <property type="term" value="C:Z disc"/>
    <property type="evidence" value="ECO:0007669"/>
    <property type="project" value="TreeGrafter"/>
</dbReference>
<dbReference type="PANTHER" id="PTHR24215:SF35">
    <property type="entry name" value="MUSCLE LIM PROTEIN MLP84B"/>
    <property type="match status" value="1"/>
</dbReference>
<keyword evidence="1" id="KW-0677">Repeat</keyword>
<dbReference type="GO" id="GO:0060537">
    <property type="term" value="P:muscle tissue development"/>
    <property type="evidence" value="ECO:0007669"/>
    <property type="project" value="TreeGrafter"/>
</dbReference>
<name>A0A448XFE3_9PLAT</name>
<comment type="caution">
    <text evidence="2">The sequence shown here is derived from an EMBL/GenBank/DDBJ whole genome shotgun (WGS) entry which is preliminary data.</text>
</comment>
<dbReference type="OrthoDB" id="1679758at2759"/>
<dbReference type="Gene3D" id="2.10.110.10">
    <property type="entry name" value="Cysteine Rich Protein"/>
    <property type="match status" value="1"/>
</dbReference>
<organism evidence="2 3">
    <name type="scientific">Protopolystoma xenopodis</name>
    <dbReference type="NCBI Taxonomy" id="117903"/>
    <lineage>
        <taxon>Eukaryota</taxon>
        <taxon>Metazoa</taxon>
        <taxon>Spiralia</taxon>
        <taxon>Lophotrochozoa</taxon>
        <taxon>Platyhelminthes</taxon>
        <taxon>Monogenea</taxon>
        <taxon>Polyopisthocotylea</taxon>
        <taxon>Polystomatidea</taxon>
        <taxon>Polystomatidae</taxon>
        <taxon>Protopolystoma</taxon>
    </lineage>
</organism>
<dbReference type="GO" id="GO:0042805">
    <property type="term" value="F:actinin binding"/>
    <property type="evidence" value="ECO:0007669"/>
    <property type="project" value="TreeGrafter"/>
</dbReference>
<evidence type="ECO:0000256" key="1">
    <source>
        <dbReference type="ARBA" id="ARBA00022737"/>
    </source>
</evidence>
<evidence type="ECO:0000313" key="3">
    <source>
        <dbReference type="Proteomes" id="UP000784294"/>
    </source>
</evidence>
<dbReference type="AlphaFoldDB" id="A0A448XFE3"/>
<dbReference type="GO" id="GO:0045214">
    <property type="term" value="P:sarcomere organization"/>
    <property type="evidence" value="ECO:0007669"/>
    <property type="project" value="TreeGrafter"/>
</dbReference>
<dbReference type="GO" id="GO:0005634">
    <property type="term" value="C:nucleus"/>
    <property type="evidence" value="ECO:0007669"/>
    <property type="project" value="TreeGrafter"/>
</dbReference>
<dbReference type="Proteomes" id="UP000784294">
    <property type="component" value="Unassembled WGS sequence"/>
</dbReference>